<feature type="domain" description="Solute-binding protein family 5" evidence="5">
    <location>
        <begin position="96"/>
        <end position="492"/>
    </location>
</feature>
<evidence type="ECO:0000313" key="6">
    <source>
        <dbReference type="EMBL" id="SKB05996.1"/>
    </source>
</evidence>
<dbReference type="Gene3D" id="3.40.190.10">
    <property type="entry name" value="Periplasmic binding protein-like II"/>
    <property type="match status" value="1"/>
</dbReference>
<sequence>MQKKWMLILLIFVVAGCSEAQSRVQGETEPPVFPLEVSNQDKPIEDGEMIVALVSSDPFEGTLSRPFYSGSFDAEIMNWFDEALLSTDSDFEITNDGAATYELSDDKRTITLRIKEGVYWHDGEPVLASDLLYAYELLGHPDYAGERYTFTVENIEGMDDYHAGRTKKISGIQVHDERTISVTFKTASPSIMTGFWSVPVPRHHVGDVTAGELTMEELESSEKIRITPIGFGPYIIVKIVPGESVLLERNEDYWRGRPQLQSVVLKTVNEAIVVESLKKGDVDLAKVPADQYETVKKLDNIELLGDLDLAYSYIGFKIGKWDDEKKENRMDPKSKLANKLVRQAMWHAMDNESVGTYLYHHLRFPATTLIVPGFESYHDAKNLGRPYDPEKARALLDEAGYIDKNGDGFREDPAGKPFILHFASMAGGDVAEPIAKYYIQNWADVGLKVELTDGRLHDFNAFYELVKSDDPKVDIFQGAWGTGSDPDPSGLYGRKALFNYSRYTSERNDALLEAGTSKQAFDTEKRREIYKEWQALMVEDVPLVPTLYRYELIGVNTRVVNYSIDANSENRHVWKWGVSA</sequence>
<dbReference type="PROSITE" id="PS51257">
    <property type="entry name" value="PROKAR_LIPOPROTEIN"/>
    <property type="match status" value="1"/>
</dbReference>
<dbReference type="CDD" id="cd08510">
    <property type="entry name" value="PBP2_Lactococcal_OppA_like"/>
    <property type="match status" value="1"/>
</dbReference>
<dbReference type="InterPro" id="IPR000914">
    <property type="entry name" value="SBP_5_dom"/>
</dbReference>
<feature type="chain" id="PRO_5012052383" evidence="4">
    <location>
        <begin position="21"/>
        <end position="580"/>
    </location>
</feature>
<dbReference type="AlphaFoldDB" id="A0A1T4YW91"/>
<evidence type="ECO:0000256" key="4">
    <source>
        <dbReference type="SAM" id="SignalP"/>
    </source>
</evidence>
<dbReference type="InterPro" id="IPR050034">
    <property type="entry name" value="Opp4A"/>
</dbReference>
<protein>
    <submittedName>
        <fullName evidence="6">Peptide/nickel transport system substrate-binding protein</fullName>
    </submittedName>
</protein>
<evidence type="ECO:0000256" key="3">
    <source>
        <dbReference type="ARBA" id="ARBA00022729"/>
    </source>
</evidence>
<accession>A0A1T4YW91</accession>
<dbReference type="GO" id="GO:0015833">
    <property type="term" value="P:peptide transport"/>
    <property type="evidence" value="ECO:0007669"/>
    <property type="project" value="TreeGrafter"/>
</dbReference>
<evidence type="ECO:0000256" key="2">
    <source>
        <dbReference type="ARBA" id="ARBA00022448"/>
    </source>
</evidence>
<dbReference type="RefSeq" id="WP_078818661.1">
    <property type="nucleotide sequence ID" value="NZ_FUYJ01000010.1"/>
</dbReference>
<dbReference type="PIRSF" id="PIRSF002741">
    <property type="entry name" value="MppA"/>
    <property type="match status" value="1"/>
</dbReference>
<dbReference type="EMBL" id="FUYJ01000010">
    <property type="protein sequence ID" value="SKB05996.1"/>
    <property type="molecule type" value="Genomic_DNA"/>
</dbReference>
<dbReference type="InterPro" id="IPR030678">
    <property type="entry name" value="Peptide/Ni-bd"/>
</dbReference>
<dbReference type="GO" id="GO:0042597">
    <property type="term" value="C:periplasmic space"/>
    <property type="evidence" value="ECO:0007669"/>
    <property type="project" value="UniProtKB-ARBA"/>
</dbReference>
<keyword evidence="2" id="KW-0813">Transport</keyword>
<keyword evidence="3 4" id="KW-0732">Signal</keyword>
<name>A0A1T4YW91_9BACL</name>
<proteinExistence type="inferred from homology"/>
<dbReference type="PANTHER" id="PTHR30290">
    <property type="entry name" value="PERIPLASMIC BINDING COMPONENT OF ABC TRANSPORTER"/>
    <property type="match status" value="1"/>
</dbReference>
<dbReference type="GO" id="GO:0043190">
    <property type="term" value="C:ATP-binding cassette (ABC) transporter complex"/>
    <property type="evidence" value="ECO:0007669"/>
    <property type="project" value="InterPro"/>
</dbReference>
<dbReference type="SUPFAM" id="SSF53850">
    <property type="entry name" value="Periplasmic binding protein-like II"/>
    <property type="match status" value="1"/>
</dbReference>
<organism evidence="6 7">
    <name type="scientific">Sporosarcina newyorkensis</name>
    <dbReference type="NCBI Taxonomy" id="759851"/>
    <lineage>
        <taxon>Bacteria</taxon>
        <taxon>Bacillati</taxon>
        <taxon>Bacillota</taxon>
        <taxon>Bacilli</taxon>
        <taxon>Bacillales</taxon>
        <taxon>Caryophanaceae</taxon>
        <taxon>Sporosarcina</taxon>
    </lineage>
</organism>
<evidence type="ECO:0000256" key="1">
    <source>
        <dbReference type="ARBA" id="ARBA00005695"/>
    </source>
</evidence>
<reference evidence="7" key="1">
    <citation type="submission" date="2017-02" db="EMBL/GenBank/DDBJ databases">
        <authorList>
            <person name="Varghese N."/>
            <person name="Submissions S."/>
        </authorList>
    </citation>
    <scope>NUCLEOTIDE SEQUENCE [LARGE SCALE GENOMIC DNA]</scope>
    <source>
        <strain evidence="7">DSM 23966</strain>
    </source>
</reference>
<feature type="signal peptide" evidence="4">
    <location>
        <begin position="1"/>
        <end position="20"/>
    </location>
</feature>
<gene>
    <name evidence="6" type="ORF">SAMN04244570_0050</name>
</gene>
<comment type="similarity">
    <text evidence="1">Belongs to the bacterial solute-binding protein 5 family.</text>
</comment>
<dbReference type="Pfam" id="PF00496">
    <property type="entry name" value="SBP_bac_5"/>
    <property type="match status" value="1"/>
</dbReference>
<dbReference type="Proteomes" id="UP000190042">
    <property type="component" value="Unassembled WGS sequence"/>
</dbReference>
<dbReference type="GO" id="GO:1904680">
    <property type="term" value="F:peptide transmembrane transporter activity"/>
    <property type="evidence" value="ECO:0007669"/>
    <property type="project" value="TreeGrafter"/>
</dbReference>
<evidence type="ECO:0000259" key="5">
    <source>
        <dbReference type="Pfam" id="PF00496"/>
    </source>
</evidence>
<keyword evidence="7" id="KW-1185">Reference proteome</keyword>
<dbReference type="NCBIfam" id="NF045467">
    <property type="entry name" value="Opp4A"/>
    <property type="match status" value="1"/>
</dbReference>
<evidence type="ECO:0000313" key="7">
    <source>
        <dbReference type="Proteomes" id="UP000190042"/>
    </source>
</evidence>
<dbReference type="Gene3D" id="3.10.105.10">
    <property type="entry name" value="Dipeptide-binding Protein, Domain 3"/>
    <property type="match status" value="1"/>
</dbReference>
<dbReference type="InterPro" id="IPR039424">
    <property type="entry name" value="SBP_5"/>
</dbReference>
<dbReference type="PANTHER" id="PTHR30290:SF9">
    <property type="entry name" value="OLIGOPEPTIDE-BINDING PROTEIN APPA"/>
    <property type="match status" value="1"/>
</dbReference>